<dbReference type="RefSeq" id="WP_249311113.1">
    <property type="nucleotide sequence ID" value="NZ_JACRSU010000001.1"/>
</dbReference>
<organism evidence="5 6">
    <name type="scientific">Congzhengia minquanensis</name>
    <dbReference type="NCBI Taxonomy" id="2763657"/>
    <lineage>
        <taxon>Bacteria</taxon>
        <taxon>Bacillati</taxon>
        <taxon>Bacillota</taxon>
        <taxon>Clostridia</taxon>
        <taxon>Eubacteriales</taxon>
        <taxon>Oscillospiraceae</taxon>
        <taxon>Congzhengia</taxon>
    </lineage>
</organism>
<evidence type="ECO:0000256" key="1">
    <source>
        <dbReference type="ARBA" id="ARBA00004613"/>
    </source>
</evidence>
<comment type="caution">
    <text evidence="5">The sequence shown here is derived from an EMBL/GenBank/DDBJ whole genome shotgun (WGS) entry which is preliminary data.</text>
</comment>
<evidence type="ECO:0000313" key="6">
    <source>
        <dbReference type="Proteomes" id="UP000611762"/>
    </source>
</evidence>
<dbReference type="SUPFAM" id="SSF88713">
    <property type="entry name" value="Glycoside hydrolase/deacetylase"/>
    <property type="match status" value="1"/>
</dbReference>
<feature type="domain" description="NodB homology" evidence="4">
    <location>
        <begin position="91"/>
        <end position="254"/>
    </location>
</feature>
<dbReference type="Proteomes" id="UP000611762">
    <property type="component" value="Unassembled WGS sequence"/>
</dbReference>
<dbReference type="GO" id="GO:0005975">
    <property type="term" value="P:carbohydrate metabolic process"/>
    <property type="evidence" value="ECO:0007669"/>
    <property type="project" value="InterPro"/>
</dbReference>
<dbReference type="PANTHER" id="PTHR34216:SF3">
    <property type="entry name" value="POLY-BETA-1,6-N-ACETYL-D-GLUCOSAMINE N-DEACETYLASE"/>
    <property type="match status" value="1"/>
</dbReference>
<evidence type="ECO:0000313" key="5">
    <source>
        <dbReference type="EMBL" id="MBC8539946.1"/>
    </source>
</evidence>
<gene>
    <name evidence="5" type="ORF">H8698_03010</name>
</gene>
<reference evidence="5" key="1">
    <citation type="submission" date="2020-08" db="EMBL/GenBank/DDBJ databases">
        <title>Genome public.</title>
        <authorList>
            <person name="Liu C."/>
            <person name="Sun Q."/>
        </authorList>
    </citation>
    <scope>NUCLEOTIDE SEQUENCE</scope>
    <source>
        <strain evidence="5">H8</strain>
    </source>
</reference>
<evidence type="ECO:0000256" key="2">
    <source>
        <dbReference type="ARBA" id="ARBA00022729"/>
    </source>
</evidence>
<dbReference type="EMBL" id="JACRSU010000001">
    <property type="protein sequence ID" value="MBC8539946.1"/>
    <property type="molecule type" value="Genomic_DNA"/>
</dbReference>
<protein>
    <submittedName>
        <fullName evidence="5">Polysaccharide deacetylase family protein</fullName>
    </submittedName>
</protein>
<dbReference type="CDD" id="cd10918">
    <property type="entry name" value="CE4_NodB_like_5s_6s"/>
    <property type="match status" value="1"/>
</dbReference>
<dbReference type="InterPro" id="IPR011330">
    <property type="entry name" value="Glyco_hydro/deAcase_b/a-brl"/>
</dbReference>
<evidence type="ECO:0000259" key="4">
    <source>
        <dbReference type="PROSITE" id="PS51677"/>
    </source>
</evidence>
<keyword evidence="2 3" id="KW-0732">Signal</keyword>
<keyword evidence="6" id="KW-1185">Reference proteome</keyword>
<dbReference type="AlphaFoldDB" id="A0A926HYM2"/>
<dbReference type="PANTHER" id="PTHR34216">
    <property type="match status" value="1"/>
</dbReference>
<dbReference type="GO" id="GO:0005576">
    <property type="term" value="C:extracellular region"/>
    <property type="evidence" value="ECO:0007669"/>
    <property type="project" value="UniProtKB-SubCell"/>
</dbReference>
<proteinExistence type="predicted"/>
<dbReference type="GO" id="GO:0016810">
    <property type="term" value="F:hydrolase activity, acting on carbon-nitrogen (but not peptide) bonds"/>
    <property type="evidence" value="ECO:0007669"/>
    <property type="project" value="InterPro"/>
</dbReference>
<dbReference type="InterPro" id="IPR051398">
    <property type="entry name" value="Polysacch_Deacetylase"/>
</dbReference>
<feature type="chain" id="PRO_5037019484" evidence="3">
    <location>
        <begin position="25"/>
        <end position="254"/>
    </location>
</feature>
<name>A0A926HYM2_9FIRM</name>
<dbReference type="PROSITE" id="PS51677">
    <property type="entry name" value="NODB"/>
    <property type="match status" value="1"/>
</dbReference>
<dbReference type="InterPro" id="IPR002509">
    <property type="entry name" value="NODB_dom"/>
</dbReference>
<comment type="subcellular location">
    <subcellularLocation>
        <location evidence="1">Secreted</location>
    </subcellularLocation>
</comment>
<feature type="signal peptide" evidence="3">
    <location>
        <begin position="1"/>
        <end position="24"/>
    </location>
</feature>
<evidence type="ECO:0000256" key="3">
    <source>
        <dbReference type="SAM" id="SignalP"/>
    </source>
</evidence>
<dbReference type="Pfam" id="PF01522">
    <property type="entry name" value="Polysacc_deac_1"/>
    <property type="match status" value="1"/>
</dbReference>
<dbReference type="Gene3D" id="3.20.20.370">
    <property type="entry name" value="Glycoside hydrolase/deacetylase"/>
    <property type="match status" value="1"/>
</dbReference>
<accession>A0A926HYM2</accession>
<sequence length="254" mass="27643">MKKQAIFLLTLVLTLFALPAAGVAAESYGKSSLTVLMYHKLSDDPAEAKNAFCVPPAVFEADIRFLKENGYSFCFASEVDAVLNGELPKAHYVAVTFDDGYESDYFCALPVLEKYGAKATFFIVTAKIGTEDHIKQEHLVALSASGVVEIGSHSHHLHDKTAKEIRSVFDSGDVKQIAGDFQENAIRLEAITGKKVKTMSYPNGIWTKEADKALRAAGFSATFTSDDKQALTAGTPHGRINRCVDFELGELLAK</sequence>